<keyword evidence="1" id="KW-1133">Transmembrane helix</keyword>
<feature type="transmembrane region" description="Helical" evidence="1">
    <location>
        <begin position="60"/>
        <end position="81"/>
    </location>
</feature>
<dbReference type="Pfam" id="PF07074">
    <property type="entry name" value="TRAP-gamma"/>
    <property type="match status" value="1"/>
</dbReference>
<dbReference type="OrthoDB" id="10531668at2759"/>
<evidence type="ECO:0000313" key="2">
    <source>
        <dbReference type="EMBL" id="NDJ94131.1"/>
    </source>
</evidence>
<feature type="transmembrane region" description="Helical" evidence="1">
    <location>
        <begin position="164"/>
        <end position="183"/>
    </location>
</feature>
<dbReference type="GO" id="GO:0016020">
    <property type="term" value="C:membrane"/>
    <property type="evidence" value="ECO:0007669"/>
    <property type="project" value="InterPro"/>
</dbReference>
<dbReference type="PROSITE" id="PS51257">
    <property type="entry name" value="PROKAR_LIPOPROTEIN"/>
    <property type="match status" value="1"/>
</dbReference>
<accession>A0A6G3MJJ3</accession>
<evidence type="ECO:0000256" key="1">
    <source>
        <dbReference type="SAM" id="Phobius"/>
    </source>
</evidence>
<feature type="transmembrane region" description="Helical" evidence="1">
    <location>
        <begin position="139"/>
        <end position="158"/>
    </location>
</feature>
<reference evidence="2" key="1">
    <citation type="submission" date="2018-11" db="EMBL/GenBank/DDBJ databases">
        <title>Henneguya salminicola genome and transcriptome.</title>
        <authorList>
            <person name="Yahalomi D."/>
            <person name="Atkinson S.D."/>
            <person name="Neuhof M."/>
            <person name="Chang E.S."/>
            <person name="Philippe H."/>
            <person name="Cartwright P."/>
            <person name="Bartholomew J.L."/>
            <person name="Huchon D."/>
        </authorList>
    </citation>
    <scope>NUCLEOTIDE SEQUENCE</scope>
    <source>
        <strain evidence="2">Hz1</strain>
        <tissue evidence="2">Whole</tissue>
    </source>
</reference>
<dbReference type="InterPro" id="IPR009779">
    <property type="entry name" value="SSR3"/>
</dbReference>
<proteinExistence type="predicted"/>
<dbReference type="GO" id="GO:0006614">
    <property type="term" value="P:SRP-dependent cotranslational protein targeting to membrane"/>
    <property type="evidence" value="ECO:0007669"/>
    <property type="project" value="InterPro"/>
</dbReference>
<protein>
    <submittedName>
        <fullName evidence="2">Translocon-associated protein subunit gamma (Trinotate prediction)</fullName>
    </submittedName>
</protein>
<keyword evidence="1" id="KW-0812">Transmembrane</keyword>
<dbReference type="EMBL" id="GHBP01006699">
    <property type="protein sequence ID" value="NDJ94131.1"/>
    <property type="molecule type" value="Transcribed_RNA"/>
</dbReference>
<name>A0A6G3MJJ3_HENSL</name>
<organism evidence="2">
    <name type="scientific">Henneguya salminicola</name>
    <name type="common">Myxosporean</name>
    <dbReference type="NCBI Taxonomy" id="69463"/>
    <lineage>
        <taxon>Eukaryota</taxon>
        <taxon>Metazoa</taxon>
        <taxon>Cnidaria</taxon>
        <taxon>Myxozoa</taxon>
        <taxon>Myxosporea</taxon>
        <taxon>Bivalvulida</taxon>
        <taxon>Platysporina</taxon>
        <taxon>Myxobolidae</taxon>
        <taxon>Henneguya</taxon>
    </lineage>
</organism>
<dbReference type="AlphaFoldDB" id="A0A6G3MJJ3"/>
<sequence>MRTRVSCVMTAMNHDENDDFDAPSIPHISTSCLIKFTGFSILSVIGTFFSSWKIHRMDAIAHFYIVIPVLLTCVTLNLLALRNFRQYFISRVMTYRVEQVSNYLSKDPDYKKAVSTDKHKILNSKLVKVSEVESKNFSILYNSGLYIALQFFLSFVVLRQLGPVTNFIFSNLLSSGFVYLLSISKSS</sequence>
<keyword evidence="1" id="KW-0472">Membrane</keyword>
<feature type="transmembrane region" description="Helical" evidence="1">
    <location>
        <begin position="33"/>
        <end position="54"/>
    </location>
</feature>